<dbReference type="SUPFAM" id="SSF52540">
    <property type="entry name" value="P-loop containing nucleoside triphosphate hydrolases"/>
    <property type="match status" value="1"/>
</dbReference>
<evidence type="ECO:0000256" key="1">
    <source>
        <dbReference type="ARBA" id="ARBA00001946"/>
    </source>
</evidence>
<dbReference type="GO" id="GO:0046872">
    <property type="term" value="F:metal ion binding"/>
    <property type="evidence" value="ECO:0007669"/>
    <property type="project" value="UniProtKB-KW"/>
</dbReference>
<reference evidence="19 20" key="1">
    <citation type="journal article" date="2018" name="Mol. Biol. Evol.">
        <title>Analysis of the draft genome of the red seaweed Gracilariopsis chorda provides insights into genome size evolution in Rhodophyta.</title>
        <authorList>
            <person name="Lee J."/>
            <person name="Yang E.C."/>
            <person name="Graf L."/>
            <person name="Yang J.H."/>
            <person name="Qiu H."/>
            <person name="Zel Zion U."/>
            <person name="Chan C.X."/>
            <person name="Stephens T.G."/>
            <person name="Weber A.P.M."/>
            <person name="Boo G.H."/>
            <person name="Boo S.M."/>
            <person name="Kim K.M."/>
            <person name="Shin Y."/>
            <person name="Jung M."/>
            <person name="Lee S.J."/>
            <person name="Yim H.S."/>
            <person name="Lee J.H."/>
            <person name="Bhattacharya D."/>
            <person name="Yoon H.S."/>
        </authorList>
    </citation>
    <scope>NUCLEOTIDE SEQUENCE [LARGE SCALE GENOMIC DNA]</scope>
    <source>
        <strain evidence="19 20">SKKU-2015</strain>
        <tissue evidence="19">Whole body</tissue>
    </source>
</reference>
<evidence type="ECO:0000256" key="6">
    <source>
        <dbReference type="ARBA" id="ARBA00022692"/>
    </source>
</evidence>
<dbReference type="Gene3D" id="3.40.50.300">
    <property type="entry name" value="P-loop containing nucleotide triphosphate hydrolases"/>
    <property type="match status" value="1"/>
</dbReference>
<dbReference type="AlphaFoldDB" id="A0A2V3IH09"/>
<protein>
    <recommendedName>
        <fullName evidence="18">AIG1-type G domain-containing protein</fullName>
    </recommendedName>
</protein>
<evidence type="ECO:0000256" key="7">
    <source>
        <dbReference type="ARBA" id="ARBA00022723"/>
    </source>
</evidence>
<keyword evidence="5" id="KW-0934">Plastid</keyword>
<gene>
    <name evidence="19" type="ORF">BWQ96_09858</name>
</gene>
<keyword evidence="11" id="KW-0460">Magnesium</keyword>
<dbReference type="PANTHER" id="PTHR10903:SF135">
    <property type="entry name" value="TRANSLOCASE OF CHLOROPLAST 120, CHLOROPLASTIC-RELATED"/>
    <property type="match status" value="1"/>
</dbReference>
<comment type="cofactor">
    <cofactor evidence="1">
        <name>Mg(2+)</name>
        <dbReference type="ChEBI" id="CHEBI:18420"/>
    </cofactor>
</comment>
<comment type="caution">
    <text evidence="19">The sequence shown here is derived from an EMBL/GenBank/DDBJ whole genome shotgun (WGS) entry which is preliminary data.</text>
</comment>
<dbReference type="PANTHER" id="PTHR10903">
    <property type="entry name" value="GTPASE, IMAP FAMILY MEMBER-RELATED"/>
    <property type="match status" value="1"/>
</dbReference>
<keyword evidence="17" id="KW-0175">Coiled coil</keyword>
<evidence type="ECO:0000256" key="5">
    <source>
        <dbReference type="ARBA" id="ARBA00022640"/>
    </source>
</evidence>
<dbReference type="Pfam" id="PF04548">
    <property type="entry name" value="AIG1"/>
    <property type="match status" value="1"/>
</dbReference>
<evidence type="ECO:0000256" key="9">
    <source>
        <dbReference type="ARBA" id="ARBA00022801"/>
    </source>
</evidence>
<evidence type="ECO:0000256" key="17">
    <source>
        <dbReference type="SAM" id="Coils"/>
    </source>
</evidence>
<proteinExistence type="predicted"/>
<evidence type="ECO:0000259" key="18">
    <source>
        <dbReference type="Pfam" id="PF04548"/>
    </source>
</evidence>
<keyword evidence="8" id="KW-0547">Nucleotide-binding</keyword>
<keyword evidence="13" id="KW-1133">Transmembrane helix</keyword>
<organism evidence="19 20">
    <name type="scientific">Gracilariopsis chorda</name>
    <dbReference type="NCBI Taxonomy" id="448386"/>
    <lineage>
        <taxon>Eukaryota</taxon>
        <taxon>Rhodophyta</taxon>
        <taxon>Florideophyceae</taxon>
        <taxon>Rhodymeniophycidae</taxon>
        <taxon>Gracilariales</taxon>
        <taxon>Gracilariaceae</taxon>
        <taxon>Gracilariopsis</taxon>
    </lineage>
</organism>
<evidence type="ECO:0000256" key="10">
    <source>
        <dbReference type="ARBA" id="ARBA00022805"/>
    </source>
</evidence>
<evidence type="ECO:0000256" key="12">
    <source>
        <dbReference type="ARBA" id="ARBA00022927"/>
    </source>
</evidence>
<dbReference type="InterPro" id="IPR006703">
    <property type="entry name" value="G_AIG1"/>
</dbReference>
<evidence type="ECO:0000256" key="2">
    <source>
        <dbReference type="ARBA" id="ARBA00004167"/>
    </source>
</evidence>
<dbReference type="CDD" id="cd00882">
    <property type="entry name" value="Ras_like_GTPase"/>
    <property type="match status" value="1"/>
</dbReference>
<keyword evidence="12" id="KW-0653">Protein transport</keyword>
<dbReference type="GO" id="GO:0009707">
    <property type="term" value="C:chloroplast outer membrane"/>
    <property type="evidence" value="ECO:0007669"/>
    <property type="project" value="UniProtKB-SubCell"/>
</dbReference>
<keyword evidence="15" id="KW-0472">Membrane</keyword>
<feature type="domain" description="AIG1-type G" evidence="18">
    <location>
        <begin position="185"/>
        <end position="321"/>
    </location>
</feature>
<evidence type="ECO:0000256" key="13">
    <source>
        <dbReference type="ARBA" id="ARBA00022989"/>
    </source>
</evidence>
<keyword evidence="20" id="KW-1185">Reference proteome</keyword>
<keyword evidence="14" id="KW-0342">GTP-binding</keyword>
<keyword evidence="10" id="KW-1002">Plastid outer membrane</keyword>
<dbReference type="GO" id="GO:0016787">
    <property type="term" value="F:hydrolase activity"/>
    <property type="evidence" value="ECO:0007669"/>
    <property type="project" value="UniProtKB-KW"/>
</dbReference>
<dbReference type="EMBL" id="NBIV01000296">
    <property type="protein sequence ID" value="PXF40430.1"/>
    <property type="molecule type" value="Genomic_DNA"/>
</dbReference>
<keyword evidence="6" id="KW-0812">Transmembrane</keyword>
<dbReference type="GO" id="GO:0015031">
    <property type="term" value="P:protein transport"/>
    <property type="evidence" value="ECO:0007669"/>
    <property type="project" value="UniProtKB-KW"/>
</dbReference>
<dbReference type="InterPro" id="IPR027417">
    <property type="entry name" value="P-loop_NTPase"/>
</dbReference>
<feature type="coiled-coil region" evidence="17">
    <location>
        <begin position="378"/>
        <end position="409"/>
    </location>
</feature>
<name>A0A2V3IH09_9FLOR</name>
<dbReference type="OrthoDB" id="8954335at2759"/>
<keyword evidence="4" id="KW-0150">Chloroplast</keyword>
<evidence type="ECO:0000256" key="14">
    <source>
        <dbReference type="ARBA" id="ARBA00023134"/>
    </source>
</evidence>
<accession>A0A2V3IH09</accession>
<dbReference type="InterPro" id="IPR045058">
    <property type="entry name" value="GIMA/IAN/Toc"/>
</dbReference>
<evidence type="ECO:0000256" key="4">
    <source>
        <dbReference type="ARBA" id="ARBA00022528"/>
    </source>
</evidence>
<evidence type="ECO:0000256" key="15">
    <source>
        <dbReference type="ARBA" id="ARBA00023136"/>
    </source>
</evidence>
<comment type="subcellular location">
    <subcellularLocation>
        <location evidence="2">Membrane</location>
        <topology evidence="2">Single-pass membrane protein</topology>
    </subcellularLocation>
    <subcellularLocation>
        <location evidence="16">Plastid</location>
        <location evidence="16">Chloroplast outer membrane</location>
    </subcellularLocation>
</comment>
<sequence>MVDLLNPIGFLADSIAIANALGLYTPAQKANQDKLHNLIESAKEDIQMMNEEIKGQCDIIKSQISAATVVEVRSRLQDIAIPPEKLELLIVLCLCMKAHSSTVVFAIVVKYPVGRISATLGFAGMSCDRIEDFVKGIDRFYRTLQHVNATKTAYVNVRIRGKYDTETESLSTYGDEPNEYDQLRRVYLVGNTRSGKSTLGNALLRKSLFTVSKRMTGTMRIERGERVEELNGDIWRTDYFDTPGLNDKDGLDVWYQSAIEDHIKTFQRASTLIMTVSADSGINGAAFQSLGNYKELFGQSMASMLIVVLTVNDAAEESELELVKALNLPTVAGLDARLDHQNVFCVSLYDLRHNYDSASRRTVQRIASRCKSMSMKLVEALADRYRSLQNALREKRGSLEKELTSLIDEGWQAYDQLTEQFENSAYVKLTADEDGWFDGFVMKKTSPSKKSMAFMTAGVLNRIRKFAIHVNHDSEISTSLWNRFLEENKSDRHNRDLMWFFGDLLDRKGLAVVVQELGTVLVGSLRVNRFTIRIFDPVHYTHDELHTYLQEKLDENAQCLRPEVLGTLLKSVVPAKVVTTKGRKGKRKKRSALHGTN</sequence>
<evidence type="ECO:0000256" key="8">
    <source>
        <dbReference type="ARBA" id="ARBA00022741"/>
    </source>
</evidence>
<keyword evidence="9" id="KW-0378">Hydrolase</keyword>
<evidence type="ECO:0000313" key="19">
    <source>
        <dbReference type="EMBL" id="PXF40430.1"/>
    </source>
</evidence>
<evidence type="ECO:0000256" key="16">
    <source>
        <dbReference type="ARBA" id="ARBA00024013"/>
    </source>
</evidence>
<dbReference type="GO" id="GO:0005525">
    <property type="term" value="F:GTP binding"/>
    <property type="evidence" value="ECO:0007669"/>
    <property type="project" value="UniProtKB-KW"/>
</dbReference>
<keyword evidence="7" id="KW-0479">Metal-binding</keyword>
<evidence type="ECO:0000256" key="11">
    <source>
        <dbReference type="ARBA" id="ARBA00022842"/>
    </source>
</evidence>
<dbReference type="Proteomes" id="UP000247409">
    <property type="component" value="Unassembled WGS sequence"/>
</dbReference>
<evidence type="ECO:0000313" key="20">
    <source>
        <dbReference type="Proteomes" id="UP000247409"/>
    </source>
</evidence>
<evidence type="ECO:0000256" key="3">
    <source>
        <dbReference type="ARBA" id="ARBA00022448"/>
    </source>
</evidence>
<keyword evidence="3" id="KW-0813">Transport</keyword>